<dbReference type="EMBL" id="JAHESF010000008">
    <property type="protein sequence ID" value="MBT1697331.1"/>
    <property type="molecule type" value="Genomic_DNA"/>
</dbReference>
<keyword evidence="1" id="KW-0472">Membrane</keyword>
<keyword evidence="1" id="KW-1133">Transmembrane helix</keyword>
<evidence type="ECO:0000313" key="3">
    <source>
        <dbReference type="EMBL" id="MBT1697331.1"/>
    </source>
</evidence>
<keyword evidence="1" id="KW-0812">Transmembrane</keyword>
<proteinExistence type="predicted"/>
<dbReference type="AlphaFoldDB" id="A0AAP2DJA8"/>
<keyword evidence="4" id="KW-1185">Reference proteome</keyword>
<protein>
    <recommendedName>
        <fullName evidence="2">MacB-like periplasmic core domain-containing protein</fullName>
    </recommendedName>
</protein>
<feature type="domain" description="MacB-like periplasmic core" evidence="2">
    <location>
        <begin position="20"/>
        <end position="134"/>
    </location>
</feature>
<evidence type="ECO:0000313" key="4">
    <source>
        <dbReference type="Proteomes" id="UP001319200"/>
    </source>
</evidence>
<name>A0AAP2DJA8_9BACT</name>
<feature type="transmembrane region" description="Helical" evidence="1">
    <location>
        <begin position="21"/>
        <end position="41"/>
    </location>
</feature>
<evidence type="ECO:0000256" key="1">
    <source>
        <dbReference type="SAM" id="Phobius"/>
    </source>
</evidence>
<dbReference type="Pfam" id="PF12704">
    <property type="entry name" value="MacB_PCD"/>
    <property type="match status" value="1"/>
</dbReference>
<dbReference type="RefSeq" id="WP_254163201.1">
    <property type="nucleotide sequence ID" value="NZ_JAHESF010000008.1"/>
</dbReference>
<comment type="caution">
    <text evidence="3">The sequence shown here is derived from an EMBL/GenBank/DDBJ whole genome shotgun (WGS) entry which is preliminary data.</text>
</comment>
<accession>A0AAP2DJA8</accession>
<dbReference type="InterPro" id="IPR025857">
    <property type="entry name" value="MacB_PCD"/>
</dbReference>
<sequence length="134" mass="15109">MISSYFKTARRVITRNRVFSLINIIGLAASMSVGLLFISILTDVLKYDRFHEKKDRTVRVITNHRDSQNEVKLATSSFALAQEIRDDVPEAETVTTVGYGFGGDFMFENKVQPLKGFWAQPSFFDVFSFSIAAG</sequence>
<gene>
    <name evidence="3" type="ORF">KK083_10615</name>
</gene>
<evidence type="ECO:0000259" key="2">
    <source>
        <dbReference type="Pfam" id="PF12704"/>
    </source>
</evidence>
<dbReference type="Proteomes" id="UP001319200">
    <property type="component" value="Unassembled WGS sequence"/>
</dbReference>
<reference evidence="3 4" key="1">
    <citation type="submission" date="2021-05" db="EMBL/GenBank/DDBJ databases">
        <title>A Polyphasic approach of four new species of the genus Ohtaekwangia: Ohtaekwangia histidinii sp. nov., Ohtaekwangia cretensis sp. nov., Ohtaekwangia indiensis sp. nov., Ohtaekwangia reichenbachii sp. nov. from diverse environment.</title>
        <authorList>
            <person name="Octaviana S."/>
        </authorList>
    </citation>
    <scope>NUCLEOTIDE SEQUENCE [LARGE SCALE GENOMIC DNA]</scope>
    <source>
        <strain evidence="3 4">PWU4</strain>
    </source>
</reference>
<organism evidence="3 4">
    <name type="scientific">Chryseosolibacter histidini</name>
    <dbReference type="NCBI Taxonomy" id="2782349"/>
    <lineage>
        <taxon>Bacteria</taxon>
        <taxon>Pseudomonadati</taxon>
        <taxon>Bacteroidota</taxon>
        <taxon>Cytophagia</taxon>
        <taxon>Cytophagales</taxon>
        <taxon>Chryseotaleaceae</taxon>
        <taxon>Chryseosolibacter</taxon>
    </lineage>
</organism>